<evidence type="ECO:0000313" key="2">
    <source>
        <dbReference type="Proteomes" id="UP000607653"/>
    </source>
</evidence>
<dbReference type="EMBL" id="DUZY01000008">
    <property type="protein sequence ID" value="DAD48751.1"/>
    <property type="molecule type" value="Genomic_DNA"/>
</dbReference>
<dbReference type="PANTHER" id="PTHR46635:SF2">
    <property type="entry name" value="GLYCOSYL TRANSFERASE FAMILY 1 DOMAIN-CONTAINING PROTEIN"/>
    <property type="match status" value="1"/>
</dbReference>
<dbReference type="Proteomes" id="UP000607653">
    <property type="component" value="Unassembled WGS sequence"/>
</dbReference>
<comment type="caution">
    <text evidence="1">The sequence shown here is derived from an EMBL/GenBank/DDBJ whole genome shotgun (WGS) entry which is preliminary data.</text>
</comment>
<sequence length="321" mass="37489">MIHITGILNVSLGECSLLQIEWIIFTIYLGLVFSRGVLLERWFQCATSPWRFKINKVSLSVKAEEALERTILAETEGDVIYYWARLALESRVTEGNNILTFWSICDILNGGHCRAAFEEAFRRMYGLPSHIEALPPMPEDGGHWSALHCWVMPTPSFMEFVMFSRIFVDSLDSLGNNLNKTTTCLLGLSELEKKHCYCRILELLVNVWAYHSARKMVYIDPHSGSLEEQHPIEERKGIMWTKYFNSTLLKSTDEDLAEAADDKDHPRERWLWPLTGEVHWQGIYEREREERYRQKMDKKLKTKDKLLRRQKHGYSQKTLGL</sequence>
<organism evidence="1 2">
    <name type="scientific">Nelumbo nucifera</name>
    <name type="common">Sacred lotus</name>
    <dbReference type="NCBI Taxonomy" id="4432"/>
    <lineage>
        <taxon>Eukaryota</taxon>
        <taxon>Viridiplantae</taxon>
        <taxon>Streptophyta</taxon>
        <taxon>Embryophyta</taxon>
        <taxon>Tracheophyta</taxon>
        <taxon>Spermatophyta</taxon>
        <taxon>Magnoliopsida</taxon>
        <taxon>Proteales</taxon>
        <taxon>Nelumbonaceae</taxon>
        <taxon>Nelumbo</taxon>
    </lineage>
</organism>
<protein>
    <submittedName>
        <fullName evidence="1">Uncharacterized protein</fullName>
    </submittedName>
</protein>
<dbReference type="AlphaFoldDB" id="A0A822ZZ01"/>
<gene>
    <name evidence="1" type="ORF">HUJ06_018688</name>
</gene>
<accession>A0A822ZZ01</accession>
<reference evidence="1 2" key="1">
    <citation type="journal article" date="2020" name="Mol. Biol. Evol.">
        <title>Distinct Expression and Methylation Patterns for Genes with Different Fates following a Single Whole-Genome Duplication in Flowering Plants.</title>
        <authorList>
            <person name="Shi T."/>
            <person name="Rahmani R.S."/>
            <person name="Gugger P.F."/>
            <person name="Wang M."/>
            <person name="Li H."/>
            <person name="Zhang Y."/>
            <person name="Li Z."/>
            <person name="Wang Q."/>
            <person name="Van de Peer Y."/>
            <person name="Marchal K."/>
            <person name="Chen J."/>
        </authorList>
    </citation>
    <scope>NUCLEOTIDE SEQUENCE [LARGE SCALE GENOMIC DNA]</scope>
    <source>
        <tissue evidence="1">Leaf</tissue>
    </source>
</reference>
<dbReference type="PANTHER" id="PTHR46635">
    <property type="entry name" value="GLYCOSYL TRANSFERASE FAMILY 1 PROTEIN"/>
    <property type="match status" value="1"/>
</dbReference>
<evidence type="ECO:0000313" key="1">
    <source>
        <dbReference type="EMBL" id="DAD48751.1"/>
    </source>
</evidence>
<proteinExistence type="predicted"/>
<keyword evidence="2" id="KW-1185">Reference proteome</keyword>
<name>A0A822ZZ01_NELNU</name>